<organism evidence="24 25">
    <name type="scientific">Blattabacterium cuenoti BPAA</name>
    <dbReference type="NCBI Taxonomy" id="1229512"/>
    <lineage>
        <taxon>Bacteria</taxon>
        <taxon>Pseudomonadati</taxon>
        <taxon>Bacteroidota</taxon>
        <taxon>Flavobacteriia</taxon>
        <taxon>Flavobacteriales</taxon>
        <taxon>Blattabacteriaceae</taxon>
        <taxon>Blattabacterium</taxon>
    </lineage>
</organism>
<proteinExistence type="inferred from homology"/>
<dbReference type="InterPro" id="IPR018109">
    <property type="entry name" value="Folylpolyglutamate_synth_CS"/>
</dbReference>
<evidence type="ECO:0000256" key="4">
    <source>
        <dbReference type="ARBA" id="ARBA00008276"/>
    </source>
</evidence>
<dbReference type="GO" id="GO:0046656">
    <property type="term" value="P:folic acid biosynthetic process"/>
    <property type="evidence" value="ECO:0007669"/>
    <property type="project" value="UniProtKB-KW"/>
</dbReference>
<dbReference type="Pfam" id="PF08245">
    <property type="entry name" value="Mur_ligase_M"/>
    <property type="match status" value="1"/>
</dbReference>
<evidence type="ECO:0000256" key="7">
    <source>
        <dbReference type="ARBA" id="ARBA00019357"/>
    </source>
</evidence>
<dbReference type="NCBIfam" id="TIGR01499">
    <property type="entry name" value="folC"/>
    <property type="match status" value="1"/>
</dbReference>
<feature type="domain" description="Mur ligase central" evidence="23">
    <location>
        <begin position="51"/>
        <end position="241"/>
    </location>
</feature>
<evidence type="ECO:0000256" key="10">
    <source>
        <dbReference type="ARBA" id="ARBA00022741"/>
    </source>
</evidence>
<evidence type="ECO:0000256" key="14">
    <source>
        <dbReference type="ARBA" id="ARBA00030048"/>
    </source>
</evidence>
<evidence type="ECO:0000256" key="1">
    <source>
        <dbReference type="ARBA" id="ARBA00002714"/>
    </source>
</evidence>
<name>M4ZU21_9FLAO</name>
<dbReference type="HOGENOM" id="CLU_015869_1_1_10"/>
<dbReference type="InterPro" id="IPR001645">
    <property type="entry name" value="Folylpolyglutamate_synth"/>
</dbReference>
<evidence type="ECO:0000259" key="22">
    <source>
        <dbReference type="Pfam" id="PF02875"/>
    </source>
</evidence>
<evidence type="ECO:0000256" key="2">
    <source>
        <dbReference type="ARBA" id="ARBA00004799"/>
    </source>
</evidence>
<keyword evidence="11 21" id="KW-0067">ATP-binding</keyword>
<dbReference type="SUPFAM" id="SSF53623">
    <property type="entry name" value="MurD-like peptide ligases, catalytic domain"/>
    <property type="match status" value="1"/>
</dbReference>
<keyword evidence="8 21" id="KW-0436">Ligase</keyword>
<dbReference type="EC" id="6.3.2.17" evidence="6"/>
<dbReference type="PROSITE" id="PS01012">
    <property type="entry name" value="FOLYLPOLYGLU_SYNT_2"/>
    <property type="match status" value="1"/>
</dbReference>
<dbReference type="AlphaFoldDB" id="M4ZU21"/>
<dbReference type="PATRIC" id="fig|1229512.3.peg.444"/>
<evidence type="ECO:0000256" key="16">
    <source>
        <dbReference type="ARBA" id="ARBA00032510"/>
    </source>
</evidence>
<dbReference type="GO" id="GO:0008841">
    <property type="term" value="F:dihydrofolate synthase activity"/>
    <property type="evidence" value="ECO:0007669"/>
    <property type="project" value="UniProtKB-EC"/>
</dbReference>
<keyword evidence="10 21" id="KW-0547">Nucleotide-binding</keyword>
<dbReference type="EMBL" id="AP012548">
    <property type="protein sequence ID" value="BAM99730.1"/>
    <property type="molecule type" value="Genomic_DNA"/>
</dbReference>
<dbReference type="STRING" id="1229512.BPAA_453"/>
<evidence type="ECO:0000256" key="3">
    <source>
        <dbReference type="ARBA" id="ARBA00005150"/>
    </source>
</evidence>
<evidence type="ECO:0000256" key="8">
    <source>
        <dbReference type="ARBA" id="ARBA00022598"/>
    </source>
</evidence>
<evidence type="ECO:0000313" key="25">
    <source>
        <dbReference type="Proteomes" id="UP000011815"/>
    </source>
</evidence>
<dbReference type="GO" id="GO:0005737">
    <property type="term" value="C:cytoplasm"/>
    <property type="evidence" value="ECO:0007669"/>
    <property type="project" value="TreeGrafter"/>
</dbReference>
<dbReference type="PROSITE" id="PS01011">
    <property type="entry name" value="FOLYLPOLYGLU_SYNT_1"/>
    <property type="match status" value="1"/>
</dbReference>
<comment type="pathway">
    <text evidence="2">Cofactor biosynthesis; tetrahydrofolate biosynthesis; 7,8-dihydrofolate from 2-amino-4-hydroxy-6-hydroxymethyl-7,8-dihydropteridine diphosphate and 4-aminobenzoate: step 2/2.</text>
</comment>
<evidence type="ECO:0000256" key="21">
    <source>
        <dbReference type="PIRNR" id="PIRNR001563"/>
    </source>
</evidence>
<comment type="function">
    <text evidence="1">Functions in two distinct reactions of the de novo folate biosynthetic pathway. Catalyzes the addition of a glutamate residue to dihydropteroate (7,8-dihydropteroate or H2Pte) to form dihydrofolate (7,8-dihydrofolate monoglutamate or H2Pte-Glu). Also catalyzes successive additions of L-glutamate to tetrahydrofolate or 10-formyltetrahydrofolate or 5,10-methylenetetrahydrofolate, leading to folylpolyglutamate derivatives.</text>
</comment>
<dbReference type="InterPro" id="IPR004101">
    <property type="entry name" value="Mur_ligase_C"/>
</dbReference>
<evidence type="ECO:0000256" key="17">
    <source>
        <dbReference type="ARBA" id="ARBA00047493"/>
    </source>
</evidence>
<evidence type="ECO:0000256" key="19">
    <source>
        <dbReference type="ARBA" id="ARBA00049035"/>
    </source>
</evidence>
<comment type="catalytic activity">
    <reaction evidence="17">
        <text>(6S)-5,6,7,8-tetrahydrofolyl-(gamma-L-Glu)(n) + L-glutamate + ATP = (6S)-5,6,7,8-tetrahydrofolyl-(gamma-L-Glu)(n+1) + ADP + phosphate + H(+)</text>
        <dbReference type="Rhea" id="RHEA:10580"/>
        <dbReference type="Rhea" id="RHEA-COMP:14738"/>
        <dbReference type="Rhea" id="RHEA-COMP:14740"/>
        <dbReference type="ChEBI" id="CHEBI:15378"/>
        <dbReference type="ChEBI" id="CHEBI:29985"/>
        <dbReference type="ChEBI" id="CHEBI:30616"/>
        <dbReference type="ChEBI" id="CHEBI:43474"/>
        <dbReference type="ChEBI" id="CHEBI:141005"/>
        <dbReference type="ChEBI" id="CHEBI:456216"/>
        <dbReference type="EC" id="6.3.2.17"/>
    </reaction>
</comment>
<dbReference type="eggNOG" id="COG0285">
    <property type="taxonomic scope" value="Bacteria"/>
</dbReference>
<reference evidence="24 25" key="1">
    <citation type="journal article" date="2013" name="Biol. Lett.">
        <title>Maintenance of essential amino acid synthesis pathways in the Blattabacterium cuenoti symbiont of a wood-feeding cockroach.</title>
        <authorList>
            <person name="Tokuda G."/>
            <person name="Elbourne L.D.H."/>
            <person name="Kinjo Y."/>
            <person name="Saitoh S."/>
            <person name="Sabree Z."/>
            <person name="Hojo M."/>
            <person name="Yamada A."/>
            <person name="Hayashi Y."/>
            <person name="Shigenobu S."/>
            <person name="Bandi C."/>
            <person name="Paulsen I.T."/>
            <person name="Watanabe H."/>
            <person name="Lo N."/>
        </authorList>
    </citation>
    <scope>NUCLEOTIDE SEQUENCE [LARGE SCALE GENOMIC DNA]</scope>
    <source>
        <strain evidence="24 25">BPAA</strain>
    </source>
</reference>
<evidence type="ECO:0000256" key="6">
    <source>
        <dbReference type="ARBA" id="ARBA00013025"/>
    </source>
</evidence>
<comment type="pathway">
    <text evidence="3">Cofactor biosynthesis; tetrahydrofolylpolyglutamate biosynthesis.</text>
</comment>
<dbReference type="InterPro" id="IPR013221">
    <property type="entry name" value="Mur_ligase_cen"/>
</dbReference>
<sequence>MNYTETVQWIFKRLPIYQNTGLKSYKPGLKRIQNFCSHLGDPQNYFQSIHVGGTNGKGSTVHMLSSILQEEKYKIGIFTSPHLIDFRERITCNGVLIEEDYLVNFVNENKKFIEKEKVSFFEMNTALAFQYFKEKKVDLAIIEVGMGGRLDSTNLIIPKISIITNISLDHTETLGKNQLKIALEKAGIIKKNVSVIIGRKISKEVRSLFLQEAFKKNAPIYFSVKTKEDSQYKMPFKADYQNFNRSVVLKTISILNYRKNIIVSNQSIQKGLENVIKNTNFKGRWHILQEKNPKIICDIAHNEEGIYMISNQLKKESYEKLHLILGFVKEKKVDQLLKYFPVESFYYFCQPSIDRKYSIHDLSILVSKIFKNHERINFFPSVKKAFLCAKNQANKNDLILISGSTFVVSEILLYYKNFFLHLNK</sequence>
<dbReference type="PIRSF" id="PIRSF001563">
    <property type="entry name" value="Folylpolyglu_synth"/>
    <property type="match status" value="1"/>
</dbReference>
<dbReference type="Gene3D" id="3.40.1190.10">
    <property type="entry name" value="Mur-like, catalytic domain"/>
    <property type="match status" value="1"/>
</dbReference>
<dbReference type="SUPFAM" id="SSF53244">
    <property type="entry name" value="MurD-like peptide ligases, peptide-binding domain"/>
    <property type="match status" value="1"/>
</dbReference>
<evidence type="ECO:0000256" key="9">
    <source>
        <dbReference type="ARBA" id="ARBA00022723"/>
    </source>
</evidence>
<dbReference type="PANTHER" id="PTHR11136">
    <property type="entry name" value="FOLYLPOLYGLUTAMATE SYNTHASE-RELATED"/>
    <property type="match status" value="1"/>
</dbReference>
<evidence type="ECO:0000256" key="20">
    <source>
        <dbReference type="ARBA" id="ARBA00049161"/>
    </source>
</evidence>
<comment type="catalytic activity">
    <reaction evidence="18">
        <text>10-formyltetrahydrofolyl-(gamma-L-Glu)(n) + L-glutamate + ATP = 10-formyltetrahydrofolyl-(gamma-L-Glu)(n+1) + ADP + phosphate + H(+)</text>
        <dbReference type="Rhea" id="RHEA:51904"/>
        <dbReference type="Rhea" id="RHEA-COMP:13088"/>
        <dbReference type="Rhea" id="RHEA-COMP:14300"/>
        <dbReference type="ChEBI" id="CHEBI:15378"/>
        <dbReference type="ChEBI" id="CHEBI:29985"/>
        <dbReference type="ChEBI" id="CHEBI:30616"/>
        <dbReference type="ChEBI" id="CHEBI:43474"/>
        <dbReference type="ChEBI" id="CHEBI:134413"/>
        <dbReference type="ChEBI" id="CHEBI:456216"/>
        <dbReference type="EC" id="6.3.2.17"/>
    </reaction>
</comment>
<dbReference type="RefSeq" id="WP_015430049.1">
    <property type="nucleotide sequence ID" value="NC_020510.1"/>
</dbReference>
<keyword evidence="9" id="KW-0479">Metal-binding</keyword>
<gene>
    <name evidence="24" type="primary">folC</name>
    <name evidence="24" type="ORF">BPAA_453</name>
</gene>
<dbReference type="Proteomes" id="UP000011815">
    <property type="component" value="Chromosome"/>
</dbReference>
<comment type="catalytic activity">
    <reaction evidence="20">
        <text>7,8-dihydropteroate + L-glutamate + ATP = 7,8-dihydrofolate + ADP + phosphate + H(+)</text>
        <dbReference type="Rhea" id="RHEA:23584"/>
        <dbReference type="ChEBI" id="CHEBI:15378"/>
        <dbReference type="ChEBI" id="CHEBI:17839"/>
        <dbReference type="ChEBI" id="CHEBI:29985"/>
        <dbReference type="ChEBI" id="CHEBI:30616"/>
        <dbReference type="ChEBI" id="CHEBI:43474"/>
        <dbReference type="ChEBI" id="CHEBI:57451"/>
        <dbReference type="ChEBI" id="CHEBI:456216"/>
        <dbReference type="EC" id="6.3.2.12"/>
    </reaction>
</comment>
<feature type="domain" description="Mur ligase C-terminal" evidence="22">
    <location>
        <begin position="283"/>
        <end position="404"/>
    </location>
</feature>
<dbReference type="GO" id="GO:0046872">
    <property type="term" value="F:metal ion binding"/>
    <property type="evidence" value="ECO:0007669"/>
    <property type="project" value="UniProtKB-KW"/>
</dbReference>
<comment type="similarity">
    <text evidence="4 21">Belongs to the folylpolyglutamate synthase family.</text>
</comment>
<keyword evidence="13" id="KW-0289">Folate biosynthesis</keyword>
<evidence type="ECO:0000256" key="5">
    <source>
        <dbReference type="ARBA" id="ARBA00013023"/>
    </source>
</evidence>
<evidence type="ECO:0000256" key="11">
    <source>
        <dbReference type="ARBA" id="ARBA00022840"/>
    </source>
</evidence>
<dbReference type="EC" id="6.3.2.12" evidence="5"/>
<dbReference type="Gene3D" id="3.90.190.20">
    <property type="entry name" value="Mur ligase, C-terminal domain"/>
    <property type="match status" value="1"/>
</dbReference>
<accession>M4ZU21</accession>
<evidence type="ECO:0000259" key="23">
    <source>
        <dbReference type="Pfam" id="PF08245"/>
    </source>
</evidence>
<evidence type="ECO:0000313" key="24">
    <source>
        <dbReference type="EMBL" id="BAM99730.1"/>
    </source>
</evidence>
<dbReference type="InterPro" id="IPR036565">
    <property type="entry name" value="Mur-like_cat_sf"/>
</dbReference>
<dbReference type="GO" id="GO:0005524">
    <property type="term" value="F:ATP binding"/>
    <property type="evidence" value="ECO:0007669"/>
    <property type="project" value="UniProtKB-KW"/>
</dbReference>
<dbReference type="InterPro" id="IPR036615">
    <property type="entry name" value="Mur_ligase_C_dom_sf"/>
</dbReference>
<evidence type="ECO:0000256" key="12">
    <source>
        <dbReference type="ARBA" id="ARBA00022842"/>
    </source>
</evidence>
<keyword evidence="12" id="KW-0460">Magnesium</keyword>
<evidence type="ECO:0000256" key="13">
    <source>
        <dbReference type="ARBA" id="ARBA00022909"/>
    </source>
</evidence>
<protein>
    <recommendedName>
        <fullName evidence="7">Dihydrofolate synthase/folylpolyglutamate synthase</fullName>
        <ecNumber evidence="5">6.3.2.12</ecNumber>
        <ecNumber evidence="6">6.3.2.17</ecNumber>
    </recommendedName>
    <alternativeName>
        <fullName evidence="16">Folylpoly-gamma-glutamate synthetase-dihydrofolate synthetase</fullName>
    </alternativeName>
    <alternativeName>
        <fullName evidence="14">Folylpolyglutamate synthetase</fullName>
    </alternativeName>
    <alternativeName>
        <fullName evidence="15">Tetrahydrofolylpolyglutamate synthase</fullName>
    </alternativeName>
</protein>
<dbReference type="GO" id="GO:0004326">
    <property type="term" value="F:tetrahydrofolylpolyglutamate synthase activity"/>
    <property type="evidence" value="ECO:0007669"/>
    <property type="project" value="UniProtKB-EC"/>
</dbReference>
<dbReference type="KEGG" id="blp:BPAA_453"/>
<comment type="catalytic activity">
    <reaction evidence="19">
        <text>(6R)-5,10-methylenetetrahydrofolyl-(gamma-L-Glu)(n) + L-glutamate + ATP = (6R)-5,10-methylenetetrahydrofolyl-(gamma-L-Glu)(n+1) + ADP + phosphate + H(+)</text>
        <dbReference type="Rhea" id="RHEA:51912"/>
        <dbReference type="Rhea" id="RHEA-COMP:13257"/>
        <dbReference type="Rhea" id="RHEA-COMP:13258"/>
        <dbReference type="ChEBI" id="CHEBI:15378"/>
        <dbReference type="ChEBI" id="CHEBI:29985"/>
        <dbReference type="ChEBI" id="CHEBI:30616"/>
        <dbReference type="ChEBI" id="CHEBI:43474"/>
        <dbReference type="ChEBI" id="CHEBI:136572"/>
        <dbReference type="ChEBI" id="CHEBI:456216"/>
        <dbReference type="EC" id="6.3.2.17"/>
    </reaction>
</comment>
<evidence type="ECO:0000256" key="15">
    <source>
        <dbReference type="ARBA" id="ARBA00030592"/>
    </source>
</evidence>
<dbReference type="Pfam" id="PF02875">
    <property type="entry name" value="Mur_ligase_C"/>
    <property type="match status" value="1"/>
</dbReference>
<evidence type="ECO:0000256" key="18">
    <source>
        <dbReference type="ARBA" id="ARBA00047808"/>
    </source>
</evidence>
<dbReference type="PANTHER" id="PTHR11136:SF0">
    <property type="entry name" value="DIHYDROFOLATE SYNTHETASE-RELATED"/>
    <property type="match status" value="1"/>
</dbReference>